<dbReference type="SUPFAM" id="SSF51735">
    <property type="entry name" value="NAD(P)-binding Rossmann-fold domains"/>
    <property type="match status" value="1"/>
</dbReference>
<evidence type="ECO:0000256" key="1">
    <source>
        <dbReference type="ARBA" id="ARBA00005854"/>
    </source>
</evidence>
<dbReference type="InterPro" id="IPR006139">
    <property type="entry name" value="D-isomer_2_OHA_DH_cat_dom"/>
</dbReference>
<feature type="domain" description="D-isomer specific 2-hydroxyacid dehydrogenase NAD-binding" evidence="6">
    <location>
        <begin position="113"/>
        <end position="287"/>
    </location>
</feature>
<dbReference type="CDD" id="cd12169">
    <property type="entry name" value="PGDH_like_1"/>
    <property type="match status" value="1"/>
</dbReference>
<accession>A0A1Y5TKY4</accession>
<organism evidence="7 8">
    <name type="scientific">Aquimixticola soesokkakensis</name>
    <dbReference type="NCBI Taxonomy" id="1519096"/>
    <lineage>
        <taxon>Bacteria</taxon>
        <taxon>Pseudomonadati</taxon>
        <taxon>Pseudomonadota</taxon>
        <taxon>Alphaproteobacteria</taxon>
        <taxon>Rhodobacterales</taxon>
        <taxon>Paracoccaceae</taxon>
        <taxon>Aquimixticola</taxon>
    </lineage>
</organism>
<dbReference type="EC" id="1.1.1.-" evidence="7"/>
<keyword evidence="3" id="KW-0520">NAD</keyword>
<gene>
    <name evidence="7" type="primary">yoaD</name>
    <name evidence="7" type="ORF">AQS8620_03092</name>
</gene>
<reference evidence="7 8" key="1">
    <citation type="submission" date="2017-03" db="EMBL/GenBank/DDBJ databases">
        <authorList>
            <person name="Afonso C.L."/>
            <person name="Miller P.J."/>
            <person name="Scott M.A."/>
            <person name="Spackman E."/>
            <person name="Goraichik I."/>
            <person name="Dimitrov K.M."/>
            <person name="Suarez D.L."/>
            <person name="Swayne D.E."/>
        </authorList>
    </citation>
    <scope>NUCLEOTIDE SEQUENCE [LARGE SCALE GENOMIC DNA]</scope>
    <source>
        <strain evidence="7 8">CECT 8620</strain>
    </source>
</reference>
<dbReference type="AlphaFoldDB" id="A0A1Y5TKY4"/>
<dbReference type="InterPro" id="IPR006140">
    <property type="entry name" value="D-isomer_DH_NAD-bd"/>
</dbReference>
<dbReference type="RefSeq" id="WP_085837879.1">
    <property type="nucleotide sequence ID" value="NZ_FWFS01000012.1"/>
</dbReference>
<evidence type="ECO:0000259" key="6">
    <source>
        <dbReference type="Pfam" id="PF02826"/>
    </source>
</evidence>
<dbReference type="GO" id="GO:0051287">
    <property type="term" value="F:NAD binding"/>
    <property type="evidence" value="ECO:0007669"/>
    <property type="project" value="InterPro"/>
</dbReference>
<keyword evidence="8" id="KW-1185">Reference proteome</keyword>
<dbReference type="Gene3D" id="3.40.50.720">
    <property type="entry name" value="NAD(P)-binding Rossmann-like Domain"/>
    <property type="match status" value="2"/>
</dbReference>
<dbReference type="PANTHER" id="PTHR42789:SF1">
    <property type="entry name" value="D-ISOMER SPECIFIC 2-HYDROXYACID DEHYDROGENASE FAMILY PROTEIN (AFU_ORTHOLOGUE AFUA_6G10090)"/>
    <property type="match status" value="1"/>
</dbReference>
<keyword evidence="2 4" id="KW-0560">Oxidoreductase</keyword>
<dbReference type="SUPFAM" id="SSF52283">
    <property type="entry name" value="Formate/glycerate dehydrogenase catalytic domain-like"/>
    <property type="match status" value="1"/>
</dbReference>
<dbReference type="InterPro" id="IPR050857">
    <property type="entry name" value="D-2-hydroxyacid_DH"/>
</dbReference>
<sequence>MQIHILDDTSDTLRSLPSFAKLAGHDVTVWTDTLHDEDALAARLQAAQGLVLFRERTQITDSLLARLPNLRLISGRGAWPHVDVAACRRRGITFCSLKSDAAPNHSAAELTWALVMAAMRDLPAQMAALKAGRWQAGVGRGLRGRCIGLYGGGRIAGLVAGYARAFGMDVIWWGSETTRARLRALGETVPESRAAFFGGADVISVHVRLVADTRGCITGDDFAAMRAGAVFVNTARAGLVERGALLAGLERGKPACAALDVFDVEPLTDPHDALLSHPNVIATPHIGFVTQDEFDLQFGDIYDQITAFVAGDPINVVT</sequence>
<dbReference type="EMBL" id="FWFS01000012">
    <property type="protein sequence ID" value="SLN66381.1"/>
    <property type="molecule type" value="Genomic_DNA"/>
</dbReference>
<evidence type="ECO:0000256" key="2">
    <source>
        <dbReference type="ARBA" id="ARBA00023002"/>
    </source>
</evidence>
<evidence type="ECO:0000313" key="7">
    <source>
        <dbReference type="EMBL" id="SLN66381.1"/>
    </source>
</evidence>
<dbReference type="InterPro" id="IPR036291">
    <property type="entry name" value="NAD(P)-bd_dom_sf"/>
</dbReference>
<dbReference type="GO" id="GO:0016616">
    <property type="term" value="F:oxidoreductase activity, acting on the CH-OH group of donors, NAD or NADP as acceptor"/>
    <property type="evidence" value="ECO:0007669"/>
    <property type="project" value="InterPro"/>
</dbReference>
<comment type="similarity">
    <text evidence="1 4">Belongs to the D-isomer specific 2-hydroxyacid dehydrogenase family.</text>
</comment>
<name>A0A1Y5TKY4_9RHOB</name>
<evidence type="ECO:0000256" key="4">
    <source>
        <dbReference type="RuleBase" id="RU003719"/>
    </source>
</evidence>
<dbReference type="Pfam" id="PF00389">
    <property type="entry name" value="2-Hacid_dh"/>
    <property type="match status" value="1"/>
</dbReference>
<dbReference type="Proteomes" id="UP000193862">
    <property type="component" value="Unassembled WGS sequence"/>
</dbReference>
<evidence type="ECO:0000259" key="5">
    <source>
        <dbReference type="Pfam" id="PF00389"/>
    </source>
</evidence>
<dbReference type="PANTHER" id="PTHR42789">
    <property type="entry name" value="D-ISOMER SPECIFIC 2-HYDROXYACID DEHYDROGENASE FAMILY PROTEIN (AFU_ORTHOLOGUE AFUA_6G10090)"/>
    <property type="match status" value="1"/>
</dbReference>
<protein>
    <submittedName>
        <fullName evidence="7">Putative 2-hydroxyacid dehydrogenase YoaD</fullName>
        <ecNumber evidence="7">1.1.1.-</ecNumber>
    </submittedName>
</protein>
<evidence type="ECO:0000313" key="8">
    <source>
        <dbReference type="Proteomes" id="UP000193862"/>
    </source>
</evidence>
<dbReference type="Pfam" id="PF02826">
    <property type="entry name" value="2-Hacid_dh_C"/>
    <property type="match status" value="1"/>
</dbReference>
<evidence type="ECO:0000256" key="3">
    <source>
        <dbReference type="ARBA" id="ARBA00023027"/>
    </source>
</evidence>
<dbReference type="OrthoDB" id="9793626at2"/>
<proteinExistence type="inferred from homology"/>
<feature type="domain" description="D-isomer specific 2-hydroxyacid dehydrogenase catalytic" evidence="5">
    <location>
        <begin position="19"/>
        <end position="313"/>
    </location>
</feature>